<dbReference type="InterPro" id="IPR002071">
    <property type="entry name" value="Thermonucl_AS"/>
</dbReference>
<accession>A0A2K8T1T6</accession>
<keyword evidence="2" id="KW-0255">Endonuclease</keyword>
<dbReference type="PROSITE" id="PS01123">
    <property type="entry name" value="TNASE_1"/>
    <property type="match status" value="1"/>
</dbReference>
<proteinExistence type="predicted"/>
<evidence type="ECO:0000313" key="3">
    <source>
        <dbReference type="Proteomes" id="UP000232003"/>
    </source>
</evidence>
<dbReference type="InterPro" id="IPR035437">
    <property type="entry name" value="SNase_OB-fold_sf"/>
</dbReference>
<gene>
    <name evidence="2" type="ORF">COO91_07718</name>
</gene>
<dbReference type="GO" id="GO:0003676">
    <property type="term" value="F:nucleic acid binding"/>
    <property type="evidence" value="ECO:0007669"/>
    <property type="project" value="InterPro"/>
</dbReference>
<evidence type="ECO:0000313" key="2">
    <source>
        <dbReference type="EMBL" id="AUB41664.1"/>
    </source>
</evidence>
<protein>
    <submittedName>
        <fullName evidence="2">Endonuclease YncB, thermonuclease family</fullName>
    </submittedName>
</protein>
<feature type="region of interest" description="Disordered" evidence="1">
    <location>
        <begin position="26"/>
        <end position="51"/>
    </location>
</feature>
<dbReference type="AlphaFoldDB" id="A0A2K8T1T6"/>
<keyword evidence="2" id="KW-0540">Nuclease</keyword>
<dbReference type="SUPFAM" id="SSF50199">
    <property type="entry name" value="Staphylococcal nuclease"/>
    <property type="match status" value="1"/>
</dbReference>
<name>A0A2K8T1T6_9NOSO</name>
<keyword evidence="3" id="KW-1185">Reference proteome</keyword>
<dbReference type="RefSeq" id="WP_208766553.1">
    <property type="nucleotide sequence ID" value="NZ_CAWNNC010000001.1"/>
</dbReference>
<evidence type="ECO:0000256" key="1">
    <source>
        <dbReference type="SAM" id="MobiDB-lite"/>
    </source>
</evidence>
<dbReference type="GO" id="GO:0004519">
    <property type="term" value="F:endonuclease activity"/>
    <property type="evidence" value="ECO:0007669"/>
    <property type="project" value="UniProtKB-KW"/>
</dbReference>
<dbReference type="Gene3D" id="2.40.50.90">
    <property type="match status" value="1"/>
</dbReference>
<dbReference type="EMBL" id="CP024785">
    <property type="protein sequence ID" value="AUB41664.1"/>
    <property type="molecule type" value="Genomic_DNA"/>
</dbReference>
<reference evidence="2 3" key="1">
    <citation type="submission" date="2017-11" db="EMBL/GenBank/DDBJ databases">
        <title>Complete genome of a free-living desiccation-tolerant cyanobacterium and its photosynthetic adaptation to extreme terrestrial habitat.</title>
        <authorList>
            <person name="Shang J."/>
        </authorList>
    </citation>
    <scope>NUCLEOTIDE SEQUENCE [LARGE SCALE GENOMIC DNA]</scope>
    <source>
        <strain evidence="2 3">CCNUN1</strain>
    </source>
</reference>
<sequence>MGDGDTVRIAINGKPETVRLGCIDAPEKTQKPYGPSATQRLRQLLPKGQAV</sequence>
<organism evidence="2 3">
    <name type="scientific">Nostoc flagelliforme CCNUN1</name>
    <dbReference type="NCBI Taxonomy" id="2038116"/>
    <lineage>
        <taxon>Bacteria</taxon>
        <taxon>Bacillati</taxon>
        <taxon>Cyanobacteriota</taxon>
        <taxon>Cyanophyceae</taxon>
        <taxon>Nostocales</taxon>
        <taxon>Nostocaceae</taxon>
        <taxon>Nostoc</taxon>
    </lineage>
</organism>
<keyword evidence="2" id="KW-0378">Hydrolase</keyword>
<dbReference type="Proteomes" id="UP000232003">
    <property type="component" value="Chromosome"/>
</dbReference>
<dbReference type="KEGG" id="nfl:COO91_07718"/>